<reference evidence="1 2" key="1">
    <citation type="submission" date="2011-02" db="EMBL/GenBank/DDBJ databases">
        <title>The Genome Sequence of Sphaeroforma arctica JP610.</title>
        <authorList>
            <consortium name="The Broad Institute Genome Sequencing Platform"/>
            <person name="Russ C."/>
            <person name="Cuomo C."/>
            <person name="Young S.K."/>
            <person name="Zeng Q."/>
            <person name="Gargeya S."/>
            <person name="Alvarado L."/>
            <person name="Berlin A."/>
            <person name="Chapman S.B."/>
            <person name="Chen Z."/>
            <person name="Freedman E."/>
            <person name="Gellesch M."/>
            <person name="Goldberg J."/>
            <person name="Griggs A."/>
            <person name="Gujja S."/>
            <person name="Heilman E."/>
            <person name="Heiman D."/>
            <person name="Howarth C."/>
            <person name="Mehta T."/>
            <person name="Neiman D."/>
            <person name="Pearson M."/>
            <person name="Roberts A."/>
            <person name="Saif S."/>
            <person name="Shea T."/>
            <person name="Shenoy N."/>
            <person name="Sisk P."/>
            <person name="Stolte C."/>
            <person name="Sykes S."/>
            <person name="White J."/>
            <person name="Yandava C."/>
            <person name="Burger G."/>
            <person name="Gray M.W."/>
            <person name="Holland P.W.H."/>
            <person name="King N."/>
            <person name="Lang F.B.F."/>
            <person name="Roger A.J."/>
            <person name="Ruiz-Trillo I."/>
            <person name="Haas B."/>
            <person name="Nusbaum C."/>
            <person name="Birren B."/>
        </authorList>
    </citation>
    <scope>NUCLEOTIDE SEQUENCE [LARGE SCALE GENOMIC DNA]</scope>
    <source>
        <strain evidence="1 2">JP610</strain>
    </source>
</reference>
<evidence type="ECO:0000313" key="2">
    <source>
        <dbReference type="Proteomes" id="UP000054560"/>
    </source>
</evidence>
<accession>A0A0L0FFE1</accession>
<dbReference type="EMBL" id="KQ243605">
    <property type="protein sequence ID" value="KNC75470.1"/>
    <property type="molecule type" value="Genomic_DNA"/>
</dbReference>
<dbReference type="GeneID" id="25912510"/>
<dbReference type="PROSITE" id="PS51257">
    <property type="entry name" value="PROKAR_LIPOPROTEIN"/>
    <property type="match status" value="1"/>
</dbReference>
<sequence length="601" mass="67117">MHIRTGTVLGVVLACSIDGRQTEGLPITPEEWLAYYGPTYTEMGKLNFDGYDLVLSSPNYYQVLYPPGDPIPDRKFPVLDLWVFSGGEPAPLVVEELKGSKDYDSIQAYGDACEEACANIPENGCAGFGIRFLPGTDSDNTLCVNLLRSEVYYYLQELYIEEDSGFDSPSTNALQLYIRNPADFCSEGEQYGFSLCGDGGGASRLGCVGIKYKESCYSEECTFYSFTDNDGNECEDGLHCVSTDIYASECLKPEDVDELKEKHFNWFRPGYEEMQKNVSSLPDVYQSSANQLLLVDYVNPSCASEPCDDRGGNPKISDAIEDVKSLRGDNNFDTVDEYAKACSVACDKASGGEKGACTAIGYVYKPDMPEDNKCIMLFSDNYNIYLQGYSTEDGELVVFERDGEEGHTENDMLKMYHKFDSCSNPDLYLDVTIRAEGSNFLSASGSIFCETPTEVDGNCIASNPEEKQCVEGTSCMLEFDERCRADGYNPEDSIKELGNLNKQWVIGEGDDTLYYRVPAVELVVSDNNDETVDISDLKDMTVVERFEACAQYCYEREWCQSWDLLDDKLICNLSKLWVPTYPYNGKEDLDGAIGSWFFPRL</sequence>
<keyword evidence="2" id="KW-1185">Reference proteome</keyword>
<name>A0A0L0FFE1_9EUKA</name>
<dbReference type="Proteomes" id="UP000054560">
    <property type="component" value="Unassembled WGS sequence"/>
</dbReference>
<dbReference type="RefSeq" id="XP_014149372.1">
    <property type="nucleotide sequence ID" value="XM_014293897.1"/>
</dbReference>
<protein>
    <submittedName>
        <fullName evidence="1">Uncharacterized protein</fullName>
    </submittedName>
</protein>
<organism evidence="1 2">
    <name type="scientific">Sphaeroforma arctica JP610</name>
    <dbReference type="NCBI Taxonomy" id="667725"/>
    <lineage>
        <taxon>Eukaryota</taxon>
        <taxon>Ichthyosporea</taxon>
        <taxon>Ichthyophonida</taxon>
        <taxon>Sphaeroforma</taxon>
    </lineage>
</organism>
<dbReference type="AlphaFoldDB" id="A0A0L0FFE1"/>
<proteinExistence type="predicted"/>
<evidence type="ECO:0000313" key="1">
    <source>
        <dbReference type="EMBL" id="KNC75470.1"/>
    </source>
</evidence>
<gene>
    <name evidence="1" type="ORF">SARC_12006</name>
</gene>